<protein>
    <submittedName>
        <fullName evidence="2">Uncharacterized protein</fullName>
    </submittedName>
</protein>
<accession>A0AAW0H721</accession>
<dbReference type="GO" id="GO:0003689">
    <property type="term" value="F:DNA clamp loader activity"/>
    <property type="evidence" value="ECO:0007669"/>
    <property type="project" value="TreeGrafter"/>
</dbReference>
<reference evidence="2 3" key="1">
    <citation type="journal article" date="2023" name="bioRxiv">
        <title>Conserved and derived expression patterns and positive selection on dental genes reveal complex evolutionary context of ever-growing rodent molars.</title>
        <authorList>
            <person name="Calamari Z.T."/>
            <person name="Song A."/>
            <person name="Cohen E."/>
            <person name="Akter M."/>
            <person name="Roy R.D."/>
            <person name="Hallikas O."/>
            <person name="Christensen M.M."/>
            <person name="Li P."/>
            <person name="Marangoni P."/>
            <person name="Jernvall J."/>
            <person name="Klein O.D."/>
        </authorList>
    </citation>
    <scope>NUCLEOTIDE SEQUENCE [LARGE SCALE GENOMIC DNA]</scope>
    <source>
        <strain evidence="2">V071</strain>
    </source>
</reference>
<sequence length="102" mass="11619">MSLLEDKYRPCSLAQLDYHKEQAVQLRNLVQCGDFPHLQVYGPSGAGKNTRIMCILRELYGVGMKKLRIEHQAITVSISCQASADVSVKDFLFSFFFNFIEL</sequence>
<dbReference type="GO" id="GO:0006261">
    <property type="term" value="P:DNA-templated DNA replication"/>
    <property type="evidence" value="ECO:0007669"/>
    <property type="project" value="TreeGrafter"/>
</dbReference>
<dbReference type="GO" id="GO:0006281">
    <property type="term" value="P:DNA repair"/>
    <property type="evidence" value="ECO:0007669"/>
    <property type="project" value="TreeGrafter"/>
</dbReference>
<evidence type="ECO:0000313" key="3">
    <source>
        <dbReference type="Proteomes" id="UP001488838"/>
    </source>
</evidence>
<keyword evidence="1" id="KW-0235">DNA replication</keyword>
<gene>
    <name evidence="2" type="ORF">U0070_022500</name>
</gene>
<dbReference type="EMBL" id="JBBHLL010000897">
    <property type="protein sequence ID" value="KAK7797105.1"/>
    <property type="molecule type" value="Genomic_DNA"/>
</dbReference>
<dbReference type="SUPFAM" id="SSF52540">
    <property type="entry name" value="P-loop containing nucleoside triphosphate hydrolases"/>
    <property type="match status" value="1"/>
</dbReference>
<dbReference type="PANTHER" id="PTHR11669">
    <property type="entry name" value="REPLICATION FACTOR C / DNA POLYMERASE III GAMMA-TAU SUBUNIT"/>
    <property type="match status" value="1"/>
</dbReference>
<keyword evidence="3" id="KW-1185">Reference proteome</keyword>
<dbReference type="PANTHER" id="PTHR11669:SF1">
    <property type="entry name" value="REPLICATION FACTOR C SUBUNIT 3"/>
    <property type="match status" value="1"/>
</dbReference>
<dbReference type="InterPro" id="IPR050238">
    <property type="entry name" value="DNA_Rep/Repair_Clamp_Loader"/>
</dbReference>
<dbReference type="AlphaFoldDB" id="A0AAW0H721"/>
<dbReference type="GO" id="GO:0005663">
    <property type="term" value="C:DNA replication factor C complex"/>
    <property type="evidence" value="ECO:0007669"/>
    <property type="project" value="TreeGrafter"/>
</dbReference>
<evidence type="ECO:0000313" key="2">
    <source>
        <dbReference type="EMBL" id="KAK7797105.1"/>
    </source>
</evidence>
<comment type="caution">
    <text evidence="2">The sequence shown here is derived from an EMBL/GenBank/DDBJ whole genome shotgun (WGS) entry which is preliminary data.</text>
</comment>
<dbReference type="Gene3D" id="3.40.50.300">
    <property type="entry name" value="P-loop containing nucleotide triphosphate hydrolases"/>
    <property type="match status" value="1"/>
</dbReference>
<dbReference type="Proteomes" id="UP001488838">
    <property type="component" value="Unassembled WGS sequence"/>
</dbReference>
<organism evidence="2 3">
    <name type="scientific">Myodes glareolus</name>
    <name type="common">Bank vole</name>
    <name type="synonym">Clethrionomys glareolus</name>
    <dbReference type="NCBI Taxonomy" id="447135"/>
    <lineage>
        <taxon>Eukaryota</taxon>
        <taxon>Metazoa</taxon>
        <taxon>Chordata</taxon>
        <taxon>Craniata</taxon>
        <taxon>Vertebrata</taxon>
        <taxon>Euteleostomi</taxon>
        <taxon>Mammalia</taxon>
        <taxon>Eutheria</taxon>
        <taxon>Euarchontoglires</taxon>
        <taxon>Glires</taxon>
        <taxon>Rodentia</taxon>
        <taxon>Myomorpha</taxon>
        <taxon>Muroidea</taxon>
        <taxon>Cricetidae</taxon>
        <taxon>Arvicolinae</taxon>
        <taxon>Myodes</taxon>
    </lineage>
</organism>
<dbReference type="GO" id="GO:0005634">
    <property type="term" value="C:nucleus"/>
    <property type="evidence" value="ECO:0007669"/>
    <property type="project" value="TreeGrafter"/>
</dbReference>
<evidence type="ECO:0000256" key="1">
    <source>
        <dbReference type="ARBA" id="ARBA00022705"/>
    </source>
</evidence>
<name>A0AAW0H721_MYOGA</name>
<dbReference type="InterPro" id="IPR027417">
    <property type="entry name" value="P-loop_NTPase"/>
</dbReference>
<proteinExistence type="predicted"/>